<keyword evidence="1" id="KW-0812">Transmembrane</keyword>
<feature type="transmembrane region" description="Helical" evidence="1">
    <location>
        <begin position="272"/>
        <end position="300"/>
    </location>
</feature>
<evidence type="ECO:0008006" key="4">
    <source>
        <dbReference type="Google" id="ProtNLM"/>
    </source>
</evidence>
<organism evidence="2 3">
    <name type="scientific">Glaciecola petra</name>
    <dbReference type="NCBI Taxonomy" id="3075602"/>
    <lineage>
        <taxon>Bacteria</taxon>
        <taxon>Pseudomonadati</taxon>
        <taxon>Pseudomonadota</taxon>
        <taxon>Gammaproteobacteria</taxon>
        <taxon>Alteromonadales</taxon>
        <taxon>Alteromonadaceae</taxon>
        <taxon>Glaciecola</taxon>
    </lineage>
</organism>
<gene>
    <name evidence="2" type="ORF">RM552_08745</name>
</gene>
<evidence type="ECO:0000313" key="2">
    <source>
        <dbReference type="EMBL" id="MDT0594925.1"/>
    </source>
</evidence>
<accession>A0ABU2ZQM8</accession>
<keyword evidence="1" id="KW-1133">Transmembrane helix</keyword>
<feature type="transmembrane region" description="Helical" evidence="1">
    <location>
        <begin position="73"/>
        <end position="96"/>
    </location>
</feature>
<feature type="transmembrane region" description="Helical" evidence="1">
    <location>
        <begin position="170"/>
        <end position="201"/>
    </location>
</feature>
<evidence type="ECO:0000256" key="1">
    <source>
        <dbReference type="SAM" id="Phobius"/>
    </source>
</evidence>
<evidence type="ECO:0000313" key="3">
    <source>
        <dbReference type="Proteomes" id="UP001253545"/>
    </source>
</evidence>
<dbReference type="EMBL" id="JAVRHX010000002">
    <property type="protein sequence ID" value="MDT0594925.1"/>
    <property type="molecule type" value="Genomic_DNA"/>
</dbReference>
<dbReference type="RefSeq" id="WP_311368445.1">
    <property type="nucleotide sequence ID" value="NZ_JAVRHX010000002.1"/>
</dbReference>
<sequence>MNYLQILSSFKREIWEYKKSLVWTPLVLAILLFILLASHLLALNEYQAAKVGEFIALASELNDNSARSLGRNFAFVLVIFIPFLLIAVILQIKYFLACLFDERRDLSVYFWRSLPVSDAQTIAVKFVTGAFVIPLVFIVAGALFIIAALLLASLVSVFGGLGPDTSIWTFFSSIGILGPISTILIGVVAITIWLFPVITWLMLASMIAQRAPFLWAVLPVLAILIAEFIFVEIFGNGSFFFIQILEEYFRLNPGDSVNIMLNSDNMIVQAPLFVNSIIFAKAGIVPIGIGCLFLAATYWLRVNRSHEA</sequence>
<dbReference type="Proteomes" id="UP001253545">
    <property type="component" value="Unassembled WGS sequence"/>
</dbReference>
<feature type="transmembrane region" description="Helical" evidence="1">
    <location>
        <begin position="131"/>
        <end position="158"/>
    </location>
</feature>
<feature type="transmembrane region" description="Helical" evidence="1">
    <location>
        <begin position="213"/>
        <end position="231"/>
    </location>
</feature>
<keyword evidence="1" id="KW-0472">Membrane</keyword>
<keyword evidence="3" id="KW-1185">Reference proteome</keyword>
<reference evidence="2 3" key="1">
    <citation type="submission" date="2023-09" db="EMBL/GenBank/DDBJ databases">
        <authorList>
            <person name="Rey-Velasco X."/>
        </authorList>
    </citation>
    <scope>NUCLEOTIDE SEQUENCE [LARGE SCALE GENOMIC DNA]</scope>
    <source>
        <strain evidence="2 3">P117</strain>
    </source>
</reference>
<protein>
    <recommendedName>
        <fullName evidence="4">ABC transporter permease</fullName>
    </recommendedName>
</protein>
<comment type="caution">
    <text evidence="2">The sequence shown here is derived from an EMBL/GenBank/DDBJ whole genome shotgun (WGS) entry which is preliminary data.</text>
</comment>
<name>A0ABU2ZQM8_9ALTE</name>
<feature type="transmembrane region" description="Helical" evidence="1">
    <location>
        <begin position="21"/>
        <end position="42"/>
    </location>
</feature>
<proteinExistence type="predicted"/>